<evidence type="ECO:0000313" key="2">
    <source>
        <dbReference type="Proteomes" id="UP000004736"/>
    </source>
</evidence>
<evidence type="ECO:0000313" key="1">
    <source>
        <dbReference type="EMBL" id="EEW96361.1"/>
    </source>
</evidence>
<proteinExistence type="predicted"/>
<organism evidence="1 2">
    <name type="scientific">Dialister invisus DSM 15470</name>
    <dbReference type="NCBI Taxonomy" id="592028"/>
    <lineage>
        <taxon>Bacteria</taxon>
        <taxon>Bacillati</taxon>
        <taxon>Bacillota</taxon>
        <taxon>Negativicutes</taxon>
        <taxon>Veillonellales</taxon>
        <taxon>Veillonellaceae</taxon>
        <taxon>Dialister</taxon>
    </lineage>
</organism>
<dbReference type="EMBL" id="ACIM02000001">
    <property type="protein sequence ID" value="EEW96361.1"/>
    <property type="molecule type" value="Genomic_DNA"/>
</dbReference>
<dbReference type="AlphaFoldDB" id="C9LLF4"/>
<dbReference type="Proteomes" id="UP000004736">
    <property type="component" value="Unassembled WGS sequence"/>
</dbReference>
<name>C9LLF4_9FIRM</name>
<sequence length="55" mass="6474">MSSLLQAYHNSTFSKYLHIHQYCLFASILSSYFSFKLQKAPTFSKRFSSVIEILY</sequence>
<protein>
    <submittedName>
        <fullName evidence="1">Uncharacterized protein</fullName>
    </submittedName>
</protein>
<keyword evidence="2" id="KW-1185">Reference proteome</keyword>
<dbReference type="HOGENOM" id="CLU_3024812_0_0_9"/>
<comment type="caution">
    <text evidence="1">The sequence shown here is derived from an EMBL/GenBank/DDBJ whole genome shotgun (WGS) entry which is preliminary data.</text>
</comment>
<reference evidence="1" key="1">
    <citation type="submission" date="2009-09" db="EMBL/GenBank/DDBJ databases">
        <authorList>
            <person name="Weinstock G."/>
            <person name="Sodergren E."/>
            <person name="Clifton S."/>
            <person name="Fulton L."/>
            <person name="Fulton B."/>
            <person name="Courtney L."/>
            <person name="Fronick C."/>
            <person name="Harrison M."/>
            <person name="Strong C."/>
            <person name="Farmer C."/>
            <person name="Delahaunty K."/>
            <person name="Markovic C."/>
            <person name="Hall O."/>
            <person name="Minx P."/>
            <person name="Tomlinson C."/>
            <person name="Mitreva M."/>
            <person name="Nelson J."/>
            <person name="Hou S."/>
            <person name="Wollam A."/>
            <person name="Pepin K.H."/>
            <person name="Johnson M."/>
            <person name="Bhonagiri V."/>
            <person name="Nash W.E."/>
            <person name="Warren W."/>
            <person name="Chinwalla A."/>
            <person name="Mardis E.R."/>
            <person name="Wilson R.K."/>
        </authorList>
    </citation>
    <scope>NUCLEOTIDE SEQUENCE [LARGE SCALE GENOMIC DNA]</scope>
    <source>
        <strain evidence="1">DSM 15470</strain>
    </source>
</reference>
<gene>
    <name evidence="1" type="ORF">GCWU000321_00300</name>
</gene>
<accession>C9LLF4</accession>
<dbReference type="STRING" id="592028.GCWU000321_00300"/>